<dbReference type="GeneTree" id="ENSGT00730000111885"/>
<keyword evidence="9" id="KW-1185">Reference proteome</keyword>
<dbReference type="PANTHER" id="PTHR10570">
    <property type="entry name" value="T-CELL SURFACE GLYCOPROTEIN CD3 GAMMA CHAIN / DELTA CHAIN"/>
    <property type="match status" value="1"/>
</dbReference>
<dbReference type="GO" id="GO:0007166">
    <property type="term" value="P:cell surface receptor signaling pathway"/>
    <property type="evidence" value="ECO:0007669"/>
    <property type="project" value="TreeGrafter"/>
</dbReference>
<feature type="chain" id="PRO_5021273298" description="CD3 gamma/delta subunit Ig-like domain-containing protein" evidence="6">
    <location>
        <begin position="23"/>
        <end position="177"/>
    </location>
</feature>
<evidence type="ECO:0000256" key="3">
    <source>
        <dbReference type="ARBA" id="ARBA00022729"/>
    </source>
</evidence>
<evidence type="ECO:0000313" key="9">
    <source>
        <dbReference type="Proteomes" id="UP000314980"/>
    </source>
</evidence>
<evidence type="ECO:0000256" key="2">
    <source>
        <dbReference type="ARBA" id="ARBA00022475"/>
    </source>
</evidence>
<reference evidence="9" key="1">
    <citation type="submission" date="2015-09" db="EMBL/GenBank/DDBJ databases">
        <authorList>
            <person name="Sai Rama Sridatta P."/>
        </authorList>
    </citation>
    <scope>NUCLEOTIDE SEQUENCE [LARGE SCALE GENOMIC DNA]</scope>
</reference>
<evidence type="ECO:0000313" key="8">
    <source>
        <dbReference type="Ensembl" id="ENSLCAP00010028885.1"/>
    </source>
</evidence>
<organism evidence="8 9">
    <name type="scientific">Lates calcarifer</name>
    <name type="common">Barramundi</name>
    <name type="synonym">Holocentrus calcarifer</name>
    <dbReference type="NCBI Taxonomy" id="8187"/>
    <lineage>
        <taxon>Eukaryota</taxon>
        <taxon>Metazoa</taxon>
        <taxon>Chordata</taxon>
        <taxon>Craniata</taxon>
        <taxon>Vertebrata</taxon>
        <taxon>Euteleostomi</taxon>
        <taxon>Actinopterygii</taxon>
        <taxon>Neopterygii</taxon>
        <taxon>Teleostei</taxon>
        <taxon>Neoteleostei</taxon>
        <taxon>Acanthomorphata</taxon>
        <taxon>Carangaria</taxon>
        <taxon>Carangaria incertae sedis</taxon>
        <taxon>Centropomidae</taxon>
        <taxon>Lates</taxon>
    </lineage>
</organism>
<protein>
    <recommendedName>
        <fullName evidence="7">CD3 gamma/delta subunit Ig-like domain-containing protein</fullName>
    </recommendedName>
</protein>
<keyword evidence="5" id="KW-0472">Membrane</keyword>
<dbReference type="Pfam" id="PF16680">
    <property type="entry name" value="Ig_4"/>
    <property type="match status" value="1"/>
</dbReference>
<comment type="subcellular location">
    <subcellularLocation>
        <location evidence="1">Cell membrane</location>
        <topology evidence="1">Single-pass type I membrane protein</topology>
    </subcellularLocation>
</comment>
<keyword evidence="2" id="KW-1003">Cell membrane</keyword>
<dbReference type="Proteomes" id="UP000314980">
    <property type="component" value="Unassembled WGS sequence"/>
</dbReference>
<feature type="signal peptide" evidence="6">
    <location>
        <begin position="1"/>
        <end position="22"/>
    </location>
</feature>
<keyword evidence="5" id="KW-0812">Transmembrane</keyword>
<evidence type="ECO:0000259" key="7">
    <source>
        <dbReference type="Pfam" id="PF16680"/>
    </source>
</evidence>
<gene>
    <name evidence="8" type="primary">LOC108890654</name>
</gene>
<keyword evidence="5" id="KW-1133">Transmembrane helix</keyword>
<dbReference type="GO" id="GO:0004888">
    <property type="term" value="F:transmembrane signaling receptor activity"/>
    <property type="evidence" value="ECO:0007669"/>
    <property type="project" value="TreeGrafter"/>
</dbReference>
<dbReference type="GO" id="GO:0045059">
    <property type="term" value="P:positive thymic T cell selection"/>
    <property type="evidence" value="ECO:0007669"/>
    <property type="project" value="TreeGrafter"/>
</dbReference>
<dbReference type="InParanoid" id="A0A4W6DTK0"/>
<dbReference type="InterPro" id="IPR032052">
    <property type="entry name" value="Ig_4"/>
</dbReference>
<dbReference type="GO" id="GO:0042105">
    <property type="term" value="C:alpha-beta T cell receptor complex"/>
    <property type="evidence" value="ECO:0007669"/>
    <property type="project" value="TreeGrafter"/>
</dbReference>
<dbReference type="InterPro" id="IPR015484">
    <property type="entry name" value="CD3_esu/gsu/dsu"/>
</dbReference>
<keyword evidence="3 6" id="KW-0732">Signal</keyword>
<feature type="transmembrane region" description="Helical" evidence="5">
    <location>
        <begin position="98"/>
        <end position="118"/>
    </location>
</feature>
<accession>A0A4W6DTK0</accession>
<evidence type="ECO:0000256" key="5">
    <source>
        <dbReference type="SAM" id="Phobius"/>
    </source>
</evidence>
<dbReference type="STRING" id="8187.ENSLCAP00010028885"/>
<dbReference type="Ensembl" id="ENSLCAT00010029509.1">
    <property type="protein sequence ID" value="ENSLCAP00010028885.1"/>
    <property type="gene ID" value="ENSLCAG00010013536.1"/>
</dbReference>
<reference evidence="8" key="3">
    <citation type="submission" date="2025-09" db="UniProtKB">
        <authorList>
            <consortium name="Ensembl"/>
        </authorList>
    </citation>
    <scope>IDENTIFICATION</scope>
</reference>
<evidence type="ECO:0000256" key="6">
    <source>
        <dbReference type="SAM" id="SignalP"/>
    </source>
</evidence>
<dbReference type="GO" id="GO:0009897">
    <property type="term" value="C:external side of plasma membrane"/>
    <property type="evidence" value="ECO:0007669"/>
    <property type="project" value="TreeGrafter"/>
</dbReference>
<proteinExistence type="predicted"/>
<dbReference type="AlphaFoldDB" id="A0A4W6DTK0"/>
<feature type="region of interest" description="Disordered" evidence="4">
    <location>
        <begin position="125"/>
        <end position="146"/>
    </location>
</feature>
<dbReference type="PANTHER" id="PTHR10570:SF9">
    <property type="entry name" value="T-CELL SURFACE GLYCOPROTEIN CD3 EPSILON CHAIN"/>
    <property type="match status" value="1"/>
</dbReference>
<reference evidence="8" key="2">
    <citation type="submission" date="2025-08" db="UniProtKB">
        <authorList>
            <consortium name="Ensembl"/>
        </authorList>
    </citation>
    <scope>IDENTIFICATION</scope>
</reference>
<name>A0A4W6DTK0_LATCA</name>
<feature type="compositionally biased region" description="Pro residues" evidence="4">
    <location>
        <begin position="130"/>
        <end position="146"/>
    </location>
</feature>
<sequence>MRSMGVQVVLAVLVLFVATVNGNVSFWRKKFTMSCPEKGEWYNDENKNLTSDQTVTHEMEYNSGTRGLYYCLYGSDEKYYFYVKGKVCENCFELDPTVFAMVIVVDVLMTSIVMMIIYNCTKKKSSAAPTQPPRAPARPAGRGPPVPSPDYEVSNLYKQTCKSTFHFLLHFPFYSEI</sequence>
<evidence type="ECO:0000256" key="4">
    <source>
        <dbReference type="SAM" id="MobiDB-lite"/>
    </source>
</evidence>
<evidence type="ECO:0000256" key="1">
    <source>
        <dbReference type="ARBA" id="ARBA00004251"/>
    </source>
</evidence>
<feature type="domain" description="CD3 gamma/delta subunit Ig-like" evidence="7">
    <location>
        <begin position="30"/>
        <end position="94"/>
    </location>
</feature>